<dbReference type="InterPro" id="IPR019734">
    <property type="entry name" value="TPR_rpt"/>
</dbReference>
<feature type="domain" description="Knr4/Smi1-like" evidence="3">
    <location>
        <begin position="152"/>
        <end position="286"/>
    </location>
</feature>
<feature type="repeat" description="TPR" evidence="1">
    <location>
        <begin position="69"/>
        <end position="102"/>
    </location>
</feature>
<keyword evidence="2" id="KW-0175">Coiled coil</keyword>
<evidence type="ECO:0000313" key="4">
    <source>
        <dbReference type="EMBL" id="NUU62996.1"/>
    </source>
</evidence>
<dbReference type="InterPro" id="IPR037883">
    <property type="entry name" value="Knr4/Smi1-like_sf"/>
</dbReference>
<dbReference type="Gene3D" id="1.25.40.10">
    <property type="entry name" value="Tetratricopeptide repeat domain"/>
    <property type="match status" value="1"/>
</dbReference>
<dbReference type="SMART" id="SM00028">
    <property type="entry name" value="TPR"/>
    <property type="match status" value="2"/>
</dbReference>
<dbReference type="PROSITE" id="PS50005">
    <property type="entry name" value="TPR"/>
    <property type="match status" value="2"/>
</dbReference>
<dbReference type="InterPro" id="IPR018958">
    <property type="entry name" value="Knr4/Smi1-like_dom"/>
</dbReference>
<dbReference type="Proteomes" id="UP000564806">
    <property type="component" value="Unassembled WGS sequence"/>
</dbReference>
<dbReference type="SMART" id="SM00860">
    <property type="entry name" value="SMI1_KNR4"/>
    <property type="match status" value="1"/>
</dbReference>
<dbReference type="Gene3D" id="3.40.1580.10">
    <property type="entry name" value="SMI1/KNR4-like"/>
    <property type="match status" value="1"/>
</dbReference>
<evidence type="ECO:0000256" key="1">
    <source>
        <dbReference type="PROSITE-ProRule" id="PRU00339"/>
    </source>
</evidence>
<dbReference type="AlphaFoldDB" id="A0A850ER65"/>
<dbReference type="Pfam" id="PF09346">
    <property type="entry name" value="SMI1_KNR4"/>
    <property type="match status" value="1"/>
</dbReference>
<evidence type="ECO:0000259" key="3">
    <source>
        <dbReference type="SMART" id="SM00860"/>
    </source>
</evidence>
<keyword evidence="5" id="KW-1185">Reference proteome</keyword>
<name>A0A850ER65_9BACL</name>
<reference evidence="4" key="1">
    <citation type="submission" date="2020-06" db="EMBL/GenBank/DDBJ databases">
        <title>Paenibacillus sp. nov., isolated from soil.</title>
        <authorList>
            <person name="Seo Y.L."/>
        </authorList>
    </citation>
    <scope>NUCLEOTIDE SEQUENCE [LARGE SCALE GENOMIC DNA]</scope>
    <source>
        <strain evidence="4">JW14</strain>
    </source>
</reference>
<evidence type="ECO:0000313" key="5">
    <source>
        <dbReference type="Proteomes" id="UP000564806"/>
    </source>
</evidence>
<keyword evidence="1" id="KW-0802">TPR repeat</keyword>
<organism evidence="4 5">
    <name type="scientific">Paenibacillus agri</name>
    <dbReference type="NCBI Taxonomy" id="2744309"/>
    <lineage>
        <taxon>Bacteria</taxon>
        <taxon>Bacillati</taxon>
        <taxon>Bacillota</taxon>
        <taxon>Bacilli</taxon>
        <taxon>Bacillales</taxon>
        <taxon>Paenibacillaceae</taxon>
        <taxon>Paenibacillus</taxon>
    </lineage>
</organism>
<accession>A0A850ER65</accession>
<dbReference type="EMBL" id="JABWCS010000217">
    <property type="protein sequence ID" value="NUU62996.1"/>
    <property type="molecule type" value="Genomic_DNA"/>
</dbReference>
<dbReference type="SUPFAM" id="SSF48452">
    <property type="entry name" value="TPR-like"/>
    <property type="match status" value="1"/>
</dbReference>
<dbReference type="Pfam" id="PF13432">
    <property type="entry name" value="TPR_16"/>
    <property type="match status" value="1"/>
</dbReference>
<feature type="coiled-coil region" evidence="2">
    <location>
        <begin position="41"/>
        <end position="68"/>
    </location>
</feature>
<dbReference type="RefSeq" id="WP_175373436.1">
    <property type="nucleotide sequence ID" value="NZ_JABWCS010000217.1"/>
</dbReference>
<protein>
    <submittedName>
        <fullName evidence="4">SMI1/KNR4 family protein</fullName>
    </submittedName>
</protein>
<sequence length="296" mass="33362">MSDELLEQLETWHEEDEFQEIVDAIMEIPEEDRDYELTSHLGRALNNLGEYEEALEQFEKIREEGLEDALWHYRVGVSHYYLKQYDEARQAFEAADKLDPEDEDTLEFLEWIREKTAKKQAKTPAKSSYKPVDASNFWDDSEAALQEYVSEPPTDDLIDSVEEQLVFKLPPSYVALMKLHNGGIPNHTSYPTTEGKFITIAGIRGIGRDKPTSLCGAAGSRFVIETEGYPEIGVVIGDSLAPTEGVIMLDYRSSGNVGEPEVVHVSQEKGHKITELAPNFETFIRGLVSQEAGVTE</sequence>
<evidence type="ECO:0000256" key="2">
    <source>
        <dbReference type="SAM" id="Coils"/>
    </source>
</evidence>
<dbReference type="SUPFAM" id="SSF160631">
    <property type="entry name" value="SMI1/KNR4-like"/>
    <property type="match status" value="1"/>
</dbReference>
<gene>
    <name evidence="4" type="ORF">HPT30_21840</name>
</gene>
<proteinExistence type="predicted"/>
<dbReference type="InterPro" id="IPR011990">
    <property type="entry name" value="TPR-like_helical_dom_sf"/>
</dbReference>
<feature type="repeat" description="TPR" evidence="1">
    <location>
        <begin position="35"/>
        <end position="68"/>
    </location>
</feature>
<comment type="caution">
    <text evidence="4">The sequence shown here is derived from an EMBL/GenBank/DDBJ whole genome shotgun (WGS) entry which is preliminary data.</text>
</comment>